<keyword evidence="6 9" id="KW-0472">Membrane</keyword>
<gene>
    <name evidence="12" type="primary">LOC106471528</name>
</gene>
<evidence type="ECO:0000256" key="9">
    <source>
        <dbReference type="SAM" id="Phobius"/>
    </source>
</evidence>
<dbReference type="Gene3D" id="1.10.287.70">
    <property type="match status" value="1"/>
</dbReference>
<reference evidence="12" key="1">
    <citation type="submission" date="2025-08" db="UniProtKB">
        <authorList>
            <consortium name="RefSeq"/>
        </authorList>
    </citation>
    <scope>IDENTIFICATION</scope>
    <source>
        <tissue evidence="12">Muscle</tissue>
    </source>
</reference>
<keyword evidence="5" id="KW-0406">Ion transport</keyword>
<protein>
    <submittedName>
        <fullName evidence="12">Cyclic nucleotide-gated cation channel alpha-3-like isoform X1</fullName>
    </submittedName>
</protein>
<evidence type="ECO:0000256" key="5">
    <source>
        <dbReference type="ARBA" id="ARBA00023065"/>
    </source>
</evidence>
<dbReference type="Pfam" id="PF00027">
    <property type="entry name" value="cNMP_binding"/>
    <property type="match status" value="1"/>
</dbReference>
<dbReference type="CDD" id="cd00038">
    <property type="entry name" value="CAP_ED"/>
    <property type="match status" value="1"/>
</dbReference>
<evidence type="ECO:0000259" key="10">
    <source>
        <dbReference type="PROSITE" id="PS50042"/>
    </source>
</evidence>
<dbReference type="InterPro" id="IPR032406">
    <property type="entry name" value="CLZ_dom"/>
</dbReference>
<keyword evidence="4 9" id="KW-1133">Transmembrane helix</keyword>
<feature type="transmembrane region" description="Helical" evidence="9">
    <location>
        <begin position="61"/>
        <end position="83"/>
    </location>
</feature>
<organism evidence="11 12">
    <name type="scientific">Limulus polyphemus</name>
    <name type="common">Atlantic horseshoe crab</name>
    <dbReference type="NCBI Taxonomy" id="6850"/>
    <lineage>
        <taxon>Eukaryota</taxon>
        <taxon>Metazoa</taxon>
        <taxon>Ecdysozoa</taxon>
        <taxon>Arthropoda</taxon>
        <taxon>Chelicerata</taxon>
        <taxon>Merostomata</taxon>
        <taxon>Xiphosura</taxon>
        <taxon>Limulidae</taxon>
        <taxon>Limulus</taxon>
    </lineage>
</organism>
<evidence type="ECO:0000256" key="6">
    <source>
        <dbReference type="ARBA" id="ARBA00023136"/>
    </source>
</evidence>
<dbReference type="PROSITE" id="PS00888">
    <property type="entry name" value="CNMP_BINDING_1"/>
    <property type="match status" value="1"/>
</dbReference>
<keyword evidence="7" id="KW-1071">Ligand-gated ion channel</keyword>
<keyword evidence="8" id="KW-0407">Ion channel</keyword>
<dbReference type="InterPro" id="IPR005821">
    <property type="entry name" value="Ion_trans_dom"/>
</dbReference>
<evidence type="ECO:0000313" key="11">
    <source>
        <dbReference type="Proteomes" id="UP000694941"/>
    </source>
</evidence>
<evidence type="ECO:0000256" key="7">
    <source>
        <dbReference type="ARBA" id="ARBA00023286"/>
    </source>
</evidence>
<dbReference type="InterPro" id="IPR000595">
    <property type="entry name" value="cNMP-bd_dom"/>
</dbReference>
<dbReference type="InterPro" id="IPR014710">
    <property type="entry name" value="RmlC-like_jellyroll"/>
</dbReference>
<feature type="transmembrane region" description="Helical" evidence="9">
    <location>
        <begin position="95"/>
        <end position="114"/>
    </location>
</feature>
<dbReference type="SUPFAM" id="SSF81324">
    <property type="entry name" value="Voltage-gated potassium channels"/>
    <property type="match status" value="1"/>
</dbReference>
<dbReference type="RefSeq" id="XP_022256698.1">
    <property type="nucleotide sequence ID" value="XM_022400990.1"/>
</dbReference>
<evidence type="ECO:0000256" key="1">
    <source>
        <dbReference type="ARBA" id="ARBA00004141"/>
    </source>
</evidence>
<dbReference type="Pfam" id="PF16526">
    <property type="entry name" value="CLZ"/>
    <property type="match status" value="1"/>
</dbReference>
<dbReference type="Gene3D" id="2.60.120.10">
    <property type="entry name" value="Jelly Rolls"/>
    <property type="match status" value="1"/>
</dbReference>
<feature type="transmembrane region" description="Helical" evidence="9">
    <location>
        <begin position="249"/>
        <end position="267"/>
    </location>
</feature>
<proteinExistence type="predicted"/>
<dbReference type="Proteomes" id="UP000694941">
    <property type="component" value="Unplaced"/>
</dbReference>
<keyword evidence="3 9" id="KW-0812">Transmembrane</keyword>
<dbReference type="InterPro" id="IPR050866">
    <property type="entry name" value="CNG_cation_channel"/>
</dbReference>
<dbReference type="Pfam" id="PF00520">
    <property type="entry name" value="Ion_trans"/>
    <property type="match status" value="1"/>
</dbReference>
<dbReference type="Gene3D" id="1.10.287.630">
    <property type="entry name" value="Helix hairpin bin"/>
    <property type="match status" value="1"/>
</dbReference>
<dbReference type="PROSITE" id="PS00889">
    <property type="entry name" value="CNMP_BINDING_2"/>
    <property type="match status" value="1"/>
</dbReference>
<dbReference type="PROSITE" id="PS50042">
    <property type="entry name" value="CNMP_BINDING_3"/>
    <property type="match status" value="1"/>
</dbReference>
<name>A0ABM1TLE2_LIMPO</name>
<keyword evidence="2" id="KW-0813">Transport</keyword>
<dbReference type="GeneID" id="106471528"/>
<dbReference type="InterPro" id="IPR018490">
    <property type="entry name" value="cNMP-bd_dom_sf"/>
</dbReference>
<feature type="transmembrane region" description="Helical" evidence="9">
    <location>
        <begin position="207"/>
        <end position="229"/>
    </location>
</feature>
<dbReference type="PANTHER" id="PTHR45638:SF11">
    <property type="entry name" value="CYCLIC NUCLEOTIDE-GATED CATION CHANNEL SUBUNIT A"/>
    <property type="match status" value="1"/>
</dbReference>
<evidence type="ECO:0000256" key="8">
    <source>
        <dbReference type="ARBA" id="ARBA00023303"/>
    </source>
</evidence>
<keyword evidence="11" id="KW-1185">Reference proteome</keyword>
<dbReference type="SUPFAM" id="SSF51206">
    <property type="entry name" value="cAMP-binding domain-like"/>
    <property type="match status" value="1"/>
</dbReference>
<evidence type="ECO:0000256" key="2">
    <source>
        <dbReference type="ARBA" id="ARBA00022448"/>
    </source>
</evidence>
<evidence type="ECO:0000256" key="4">
    <source>
        <dbReference type="ARBA" id="ARBA00022989"/>
    </source>
</evidence>
<evidence type="ECO:0000256" key="3">
    <source>
        <dbReference type="ARBA" id="ARBA00022692"/>
    </source>
</evidence>
<evidence type="ECO:0000313" key="12">
    <source>
        <dbReference type="RefSeq" id="XP_022256698.1"/>
    </source>
</evidence>
<dbReference type="InterPro" id="IPR018488">
    <property type="entry name" value="cNMP-bd_CS"/>
</dbReference>
<feature type="domain" description="Cyclic nucleotide-binding" evidence="10">
    <location>
        <begin position="383"/>
        <end position="501"/>
    </location>
</feature>
<dbReference type="PANTHER" id="PTHR45638">
    <property type="entry name" value="CYCLIC NUCLEOTIDE-GATED CATION CHANNEL SUBUNIT A"/>
    <property type="match status" value="1"/>
</dbReference>
<dbReference type="SMART" id="SM00100">
    <property type="entry name" value="cNMP"/>
    <property type="match status" value="1"/>
</dbReference>
<sequence>MSKVRWLMENIRTLIARCRNQRVSFLEEFEAGNIESNPDEKRGTSCWKGYHTFTIDPSGNFYYRWLFIISFAVLYNTLFIIGRSVFWELQNHAPILWYVVDYLCDVIYIIDMVIQARTGYLEQGLLVRDSTKLFLNYLKSRYFKIDFVSLLPTDILYMILKTSCYIKIPCSIIVRLNRILRIYRIFEFFDRSETRTNFPYAFRIGKLIFYILVIIHWNACLFFSVSYFIGFANDSWVYQNVSIPVYATLSYQYIYCFYWSTLTLTTIGEVPVPVKDYEYLFMVIVFLIGVLIFATIVGNVGSMISSMNAARAEFQTKMDSVKQYLEFRKVNKELENRVIQWFDYLWMNKESLDEDNIMSILPDKLKAEIALYVHLDTLKRVKLFQDCEAGLLGQLVLKLKLQVFSPGDYICRKGDVGKEMYIVKRGKLEVVADDEETVFATLEDGSVFGELSIMNISGMKTGNRRTANVRSVGYSDLFVLSKEDLWNVLEEYPEAKKMLVERGRQILMKDGLLSKEAIEAAKKEKEKLPYKSSRLEDALNKMERRFTDFLKEYAVSQREIKQLTTYLENLDYEMDN</sequence>
<comment type="subcellular location">
    <subcellularLocation>
        <location evidence="1">Membrane</location>
        <topology evidence="1">Multi-pass membrane protein</topology>
    </subcellularLocation>
</comment>
<accession>A0ABM1TLE2</accession>
<feature type="transmembrane region" description="Helical" evidence="9">
    <location>
        <begin position="279"/>
        <end position="298"/>
    </location>
</feature>